<keyword evidence="7 9" id="KW-0624">Polysaccharide degradation</keyword>
<dbReference type="AlphaFoldDB" id="F5Y0W6"/>
<keyword evidence="6 9" id="KW-0326">Glycosidase</keyword>
<comment type="similarity">
    <text evidence="2 9">Belongs to the glycosyl hydrolase 8 (cellulase D) family.</text>
</comment>
<reference evidence="13" key="1">
    <citation type="submission" date="2006-01" db="EMBL/GenBank/DDBJ databases">
        <title>Genome of the cyst-dividing bacterium Ramlibacter tataouinensis.</title>
        <authorList>
            <person name="Barakat M."/>
            <person name="Ortet P."/>
            <person name="De Luca G."/>
            <person name="Jourlin-Castelli C."/>
            <person name="Ansaldi M."/>
            <person name="Py B."/>
            <person name="Fichant G."/>
            <person name="Coutinho P."/>
            <person name="Voulhoux R."/>
            <person name="Bastien O."/>
            <person name="Roy S."/>
            <person name="Marechal E."/>
            <person name="Henrissat B."/>
            <person name="Quentin Y."/>
            <person name="Noirot P."/>
            <person name="Filloux A."/>
            <person name="Mejean V."/>
            <person name="DuBow M."/>
            <person name="Barras F."/>
            <person name="Heulin T."/>
        </authorList>
    </citation>
    <scope>NUCLEOTIDE SEQUENCE [LARGE SCALE GENOMIC DNA]</scope>
    <source>
        <strain evidence="13">ATCC BAA-407 / DSM 14655 / LMG 21543 / TTB310</strain>
    </source>
</reference>
<dbReference type="InterPro" id="IPR012341">
    <property type="entry name" value="6hp_glycosidase-like_sf"/>
</dbReference>
<dbReference type="KEGG" id="rta:Rta_10990"/>
<evidence type="ECO:0000256" key="1">
    <source>
        <dbReference type="ARBA" id="ARBA00000966"/>
    </source>
</evidence>
<dbReference type="Proteomes" id="UP000008385">
    <property type="component" value="Chromosome"/>
</dbReference>
<dbReference type="InterPro" id="IPR005084">
    <property type="entry name" value="CBM6"/>
</dbReference>
<dbReference type="HOGENOM" id="CLU_025863_0_0_4"/>
<evidence type="ECO:0000256" key="4">
    <source>
        <dbReference type="ARBA" id="ARBA00022801"/>
    </source>
</evidence>
<dbReference type="Pfam" id="PF01270">
    <property type="entry name" value="Glyco_hydro_8"/>
    <property type="match status" value="1"/>
</dbReference>
<comment type="catalytic activity">
    <reaction evidence="1">
        <text>Endohydrolysis of (1-&gt;4)-beta-D-glucosidic linkages in cellulose, lichenin and cereal beta-D-glucans.</text>
        <dbReference type="EC" id="3.2.1.4"/>
    </reaction>
</comment>
<protein>
    <recommendedName>
        <fullName evidence="9">Glucanase</fullName>
        <ecNumber evidence="9">3.2.1.-</ecNumber>
    </recommendedName>
</protein>
<accession>F5Y0W6</accession>
<dbReference type="Gene3D" id="1.50.10.10">
    <property type="match status" value="1"/>
</dbReference>
<evidence type="ECO:0000259" key="11">
    <source>
        <dbReference type="PROSITE" id="PS51175"/>
    </source>
</evidence>
<dbReference type="OrthoDB" id="9803461at2"/>
<feature type="domain" description="CBM6" evidence="11">
    <location>
        <begin position="446"/>
        <end position="564"/>
    </location>
</feature>
<evidence type="ECO:0000256" key="2">
    <source>
        <dbReference type="ARBA" id="ARBA00009209"/>
    </source>
</evidence>
<dbReference type="GO" id="GO:0008810">
    <property type="term" value="F:cellulase activity"/>
    <property type="evidence" value="ECO:0007669"/>
    <property type="project" value="UniProtKB-EC"/>
</dbReference>
<proteinExistence type="inferred from homology"/>
<reference evidence="12 13" key="2">
    <citation type="journal article" date="2011" name="PLoS ONE">
        <title>The Cyst-Dividing Bacterium Ramlibacter tataouinensis TTB310 Genome Reveals a Well-Stocked Toolbox for Adaptation to a Desert Environment.</title>
        <authorList>
            <person name="De Luca G."/>
            <person name="Barakat M."/>
            <person name="Ortet P."/>
            <person name="Fochesato S."/>
            <person name="Jourlin-Castelli C."/>
            <person name="Ansaldi M."/>
            <person name="Py B."/>
            <person name="Fichant G."/>
            <person name="Coutinho P.M."/>
            <person name="Voulhoux R."/>
            <person name="Bastien O."/>
            <person name="Marechal E."/>
            <person name="Henrissat B."/>
            <person name="Quentin Y."/>
            <person name="Noirot P."/>
            <person name="Filloux A."/>
            <person name="Mejean V."/>
            <person name="Dubow M.S."/>
            <person name="Barras F."/>
            <person name="Barbe V."/>
            <person name="Weissenbach J."/>
            <person name="Mihalcescu I."/>
            <person name="Vermeglio A."/>
            <person name="Achouak W."/>
            <person name="Heulin T."/>
        </authorList>
    </citation>
    <scope>NUCLEOTIDE SEQUENCE [LARGE SCALE GENOMIC DNA]</scope>
    <source>
        <strain evidence="13">ATCC BAA-407 / DSM 14655 / LMG 21543 / TTB310</strain>
    </source>
</reference>
<feature type="chain" id="PRO_5003331272" description="Glucanase" evidence="10">
    <location>
        <begin position="25"/>
        <end position="703"/>
    </location>
</feature>
<dbReference type="EMBL" id="CP000245">
    <property type="protein sequence ID" value="AEG92184.1"/>
    <property type="molecule type" value="Genomic_DNA"/>
</dbReference>
<dbReference type="SUPFAM" id="SSF49785">
    <property type="entry name" value="Galactose-binding domain-like"/>
    <property type="match status" value="2"/>
</dbReference>
<feature type="active site" description="Nucleophile" evidence="8">
    <location>
        <position position="175"/>
    </location>
</feature>
<keyword evidence="3 10" id="KW-0732">Signal</keyword>
<keyword evidence="5" id="KW-0136">Cellulose degradation</keyword>
<feature type="signal peptide" evidence="10">
    <location>
        <begin position="1"/>
        <end position="24"/>
    </location>
</feature>
<evidence type="ECO:0000256" key="3">
    <source>
        <dbReference type="ARBA" id="ARBA00022729"/>
    </source>
</evidence>
<evidence type="ECO:0000313" key="13">
    <source>
        <dbReference type="Proteomes" id="UP000008385"/>
    </source>
</evidence>
<dbReference type="InterPro" id="IPR008979">
    <property type="entry name" value="Galactose-bd-like_sf"/>
</dbReference>
<evidence type="ECO:0000256" key="10">
    <source>
        <dbReference type="SAM" id="SignalP"/>
    </source>
</evidence>
<dbReference type="GO" id="GO:0030245">
    <property type="term" value="P:cellulose catabolic process"/>
    <property type="evidence" value="ECO:0007669"/>
    <property type="project" value="UniProtKB-KW"/>
</dbReference>
<dbReference type="STRING" id="365046.Rta_10990"/>
<dbReference type="RefSeq" id="WP_013900417.1">
    <property type="nucleotide sequence ID" value="NC_015677.1"/>
</dbReference>
<evidence type="ECO:0000256" key="7">
    <source>
        <dbReference type="ARBA" id="ARBA00023326"/>
    </source>
</evidence>
<evidence type="ECO:0000313" key="12">
    <source>
        <dbReference type="EMBL" id="AEG92184.1"/>
    </source>
</evidence>
<dbReference type="PRINTS" id="PR00735">
    <property type="entry name" value="GLHYDRLASE8"/>
</dbReference>
<dbReference type="eggNOG" id="COG3405">
    <property type="taxonomic scope" value="Bacteria"/>
</dbReference>
<dbReference type="EC" id="3.2.1.-" evidence="9"/>
<dbReference type="Gene3D" id="2.60.120.260">
    <property type="entry name" value="Galactose-binding domain-like"/>
    <property type="match status" value="2"/>
</dbReference>
<keyword evidence="4 9" id="KW-0378">Hydrolase</keyword>
<keyword evidence="7 9" id="KW-0119">Carbohydrate metabolism</keyword>
<evidence type="ECO:0000256" key="9">
    <source>
        <dbReference type="RuleBase" id="RU361167"/>
    </source>
</evidence>
<dbReference type="SUPFAM" id="SSF48208">
    <property type="entry name" value="Six-hairpin glycosidases"/>
    <property type="match status" value="1"/>
</dbReference>
<dbReference type="InterPro" id="IPR019834">
    <property type="entry name" value="Glyco_hydro_8_CS"/>
</dbReference>
<gene>
    <name evidence="12" type="ordered locus">Rta_10990</name>
</gene>
<dbReference type="PROSITE" id="PS51175">
    <property type="entry name" value="CBM6"/>
    <property type="match status" value="1"/>
</dbReference>
<evidence type="ECO:0000256" key="8">
    <source>
        <dbReference type="PROSITE-ProRule" id="PRU10058"/>
    </source>
</evidence>
<evidence type="ECO:0000256" key="6">
    <source>
        <dbReference type="ARBA" id="ARBA00023295"/>
    </source>
</evidence>
<dbReference type="Pfam" id="PF16990">
    <property type="entry name" value="CBM_35"/>
    <property type="match status" value="2"/>
</dbReference>
<dbReference type="PROSITE" id="PS00812">
    <property type="entry name" value="GLYCOSYL_HYDROL_F8"/>
    <property type="match status" value="1"/>
</dbReference>
<dbReference type="InterPro" id="IPR008928">
    <property type="entry name" value="6-hairpin_glycosidase_sf"/>
</dbReference>
<dbReference type="GO" id="GO:0030246">
    <property type="term" value="F:carbohydrate binding"/>
    <property type="evidence" value="ECO:0007669"/>
    <property type="project" value="InterPro"/>
</dbReference>
<sequence>MNPLCKTAALLSLALALAGASVHAAPPSYPFGARLDPYPHGVKVNNQTAAQMDQTIRDKYQMWKTQRLARSIPTIPGGMAVKFSDSPTPERLTVSEGIGYGMLIAVLMAGADTEAQQIFDGLLTTARARPADGLANYHDDGYNRYASHWPYLMEWTLMPDGSHTGPQYGRWPATDGDLDIAMALLMADRQWGSAGAWNYRQEAIRTINALKAWSTYSDGRLRGRPTENTSRTSDFMFGHFRAFRQATGDAFWDLVVDKQLLLLEQVIAGYSPAAGLQPDFIKYTDSSPAPSPGSVACTQAMGDGTATDGDYFANAQRNPWRFGTDYVFSGDNRVRAIVLKMMNFFVADTGGDPGKTAIGYTLAGQLGTCYYRPYLNNWYPKGTIGPMLAGAIVDSSLQPFLNSLWTFSAQQFQATYYEAELMLIPMIVASGNWWNPTAPAAVPSGSKIQAENGTLTGNVTVNANHAGYEGSGFVGPFANDGDSVQVAFTNVAAGTYDLRIRYNSGGLQYNEVLVNGRPQSHSFPGTGSPWGYKTLSGVPLAAGTNTVGFRKEWGWMAVDAFEIVPSGGTPASLPVTKRIQAENAAVSGTGASVRTDVPGYDGTGYVGPFTTGSNRLTATFPNVAAGTYAIRIGYRAQVPQNLTMVLNGVSHTVAHGGTSGNWHWLKLLTTALPSGTNVITLSKDGEPLDIDWIELAPQDAQFN</sequence>
<dbReference type="InterPro" id="IPR002037">
    <property type="entry name" value="Glyco_hydro_8"/>
</dbReference>
<organism evidence="12 13">
    <name type="scientific">Ramlibacter tataouinensis (strain ATCC BAA-407 / DSM 14655 / LMG 21543 / TTB310)</name>
    <dbReference type="NCBI Taxonomy" id="365046"/>
    <lineage>
        <taxon>Bacteria</taxon>
        <taxon>Pseudomonadati</taxon>
        <taxon>Pseudomonadota</taxon>
        <taxon>Betaproteobacteria</taxon>
        <taxon>Burkholderiales</taxon>
        <taxon>Comamonadaceae</taxon>
        <taxon>Ramlibacter</taxon>
    </lineage>
</organism>
<evidence type="ECO:0000256" key="5">
    <source>
        <dbReference type="ARBA" id="ARBA00023001"/>
    </source>
</evidence>
<name>F5Y0W6_RAMTT</name>
<keyword evidence="13" id="KW-1185">Reference proteome</keyword>